<sequence>MMPATRRSASLLVSARGSAARFPASSVSFLHKGAAGVSRRFSASLSPFSCSAFVSPSCPMASSSPFSPPHFSSLVSSPSSPSAGFPRSASSSASSAPPCSSAGVSKVSCLKLSCGERQQEGEPSLPRSAEERKATNRRELECLRALQSAVAEREAEADGGWTTWRGVSQRTWKQKRSALLSSRVTAAMSLEEEDSTSGPRGDEEERERRSGVCGERGQNGGEKLGRVQGVSTGDSESRTRCRRGLHFSPQTNRFFVVLLSCLLFFLVGEGQEVCPPSLQRMESSTDFFFFKIASAEAHTANPGDSSKSRRRSPRSSRFTSKASSDSSSSSRSSADSSSSSRSSADSSSSSSPLSPASSASPVSPSHHAASSSSHPSSSSSSSLSSSPDSSPEEVNGLRGRARVWTRRGGLSSRLREFLSDASALRSQESAADAVEEARARVRLLSRFARSRRQTLEALGGKLRRSEWRRKRTGMMASEARESHRGRDLNTLADREKKALKSALLAAQLSRRRMQSIQSERSLYSLVRPLLDESDAAGVYTANECVAVRYADYPKEFPGYDISTESCRCPDGWLPCAESDAVARMSAWEPVIWEENADEGCTSERGEVMLEHMNFYSCPQRTFVEYTGPRDATIRDKQCKRVAFVLCRAATSSCITGPWSEWTSCSVPCGEGYQYRWRIPVTGASSSTDKGAVTQRSSREACAPYHMEERRKCNLGACPEKITKTTCFWTTVQVDRAEGAFDEDQGSCKCGTGDDAIDREEGAMVPCTPEEAVASMDNWKSHFRQHCYTSLGLRRRSNLALRFHSYGHVVKLGLRDLWHLDCTGGWSKFNIFEAKMFCGVGAKILCRSRTDSAQVPFSMEQHNAESDAVTRISMLLKRQRRVEEASPQAFAEESLLLSEGGVSHLWISLFAGAVAAVVFLVCLTKRAAVGTFLRSRVSTATAGGETVSAKGSTRGSRNAGRRVFSAQAVREAVEERVHAFVAFARSQTTAVILATEKWMETAAEREVTQEMQGVSTASLRLLERDCKEREERDSARKSCPQEAKGLLEGEEDVPALLVFPALKTATDRVVRVARSTLSLETRSFSGAQRSAQRLWGKVRSIFLARGKEKRDEDLFSGEEGERGRIQRGGPAAFVSSLACQKVERRRARRGRREGDSGEGGDCGEARKANSGVAGRLDSLTEMDRDDSFVLSAVEEKLLFPRGKRNTQEKLARINKAARTAAVSAVTPESFGSM</sequence>
<dbReference type="Pfam" id="PF00090">
    <property type="entry name" value="TSP_1"/>
    <property type="match status" value="1"/>
</dbReference>
<keyword evidence="2" id="KW-0812">Transmembrane</keyword>
<dbReference type="EMBL" id="AGQS02005448">
    <property type="protein sequence ID" value="KYF40519.1"/>
    <property type="molecule type" value="Genomic_DNA"/>
</dbReference>
<organism evidence="3 4">
    <name type="scientific">Toxoplasma gondii ARI</name>
    <dbReference type="NCBI Taxonomy" id="1074872"/>
    <lineage>
        <taxon>Eukaryota</taxon>
        <taxon>Sar</taxon>
        <taxon>Alveolata</taxon>
        <taxon>Apicomplexa</taxon>
        <taxon>Conoidasida</taxon>
        <taxon>Coccidia</taxon>
        <taxon>Eucoccidiorida</taxon>
        <taxon>Eimeriorina</taxon>
        <taxon>Sarcocystidae</taxon>
        <taxon>Toxoplasma</taxon>
    </lineage>
</organism>
<comment type="caution">
    <text evidence="3">The sequence shown here is derived from an EMBL/GenBank/DDBJ whole genome shotgun (WGS) entry which is preliminary data.</text>
</comment>
<reference evidence="3 4" key="1">
    <citation type="journal article" date="2016" name="Nat. Commun.">
        <title>Local admixture of amplified and diversified secreted pathogenesis determinants shapes mosaic Toxoplasma gondii genomes.</title>
        <authorList>
            <person name="Lorenzi H."/>
            <person name="Khan A."/>
            <person name="Behnke M.S."/>
            <person name="Namasivayam S."/>
            <person name="Swapna L.S."/>
            <person name="Hadjithomas M."/>
            <person name="Karamycheva S."/>
            <person name="Pinney D."/>
            <person name="Brunk B.P."/>
            <person name="Ajioka J.W."/>
            <person name="Ajzenberg D."/>
            <person name="Boothroyd J.C."/>
            <person name="Boyle J.P."/>
            <person name="Darde M.L."/>
            <person name="Diaz-Miranda M.A."/>
            <person name="Dubey J.P."/>
            <person name="Fritz H.M."/>
            <person name="Gennari S.M."/>
            <person name="Gregory B.D."/>
            <person name="Kim K."/>
            <person name="Saeij J.P."/>
            <person name="Su C."/>
            <person name="White M.W."/>
            <person name="Zhu X.Q."/>
            <person name="Howe D.K."/>
            <person name="Rosenthal B.M."/>
            <person name="Grigg M.E."/>
            <person name="Parkinson J."/>
            <person name="Liu L."/>
            <person name="Kissinger J.C."/>
            <person name="Roos D.S."/>
            <person name="Sibley L.D."/>
        </authorList>
    </citation>
    <scope>NUCLEOTIDE SEQUENCE [LARGE SCALE GENOMIC DNA]</scope>
    <source>
        <strain evidence="3 4">ARI</strain>
    </source>
</reference>
<dbReference type="AlphaFoldDB" id="A0A139XP20"/>
<proteinExistence type="predicted"/>
<evidence type="ECO:0000256" key="1">
    <source>
        <dbReference type="SAM" id="MobiDB-lite"/>
    </source>
</evidence>
<feature type="transmembrane region" description="Helical" evidence="2">
    <location>
        <begin position="904"/>
        <end position="923"/>
    </location>
</feature>
<protein>
    <submittedName>
        <fullName evidence="3">Thrombospondin type 1 domain-containing protein</fullName>
    </submittedName>
</protein>
<dbReference type="Proteomes" id="UP000074247">
    <property type="component" value="Unassembled WGS sequence"/>
</dbReference>
<evidence type="ECO:0000313" key="3">
    <source>
        <dbReference type="EMBL" id="KYF40519.1"/>
    </source>
</evidence>
<gene>
    <name evidence="3" type="ORF">TGARI_277910</name>
</gene>
<accession>A0A139XP20</accession>
<feature type="compositionally biased region" description="Low complexity" evidence="1">
    <location>
        <begin position="315"/>
        <end position="389"/>
    </location>
</feature>
<dbReference type="InterPro" id="IPR036383">
    <property type="entry name" value="TSP1_rpt_sf"/>
</dbReference>
<evidence type="ECO:0000256" key="2">
    <source>
        <dbReference type="SAM" id="Phobius"/>
    </source>
</evidence>
<dbReference type="Gene3D" id="2.20.100.10">
    <property type="entry name" value="Thrombospondin type-1 (TSP1) repeat"/>
    <property type="match status" value="1"/>
</dbReference>
<feature type="region of interest" description="Disordered" evidence="1">
    <location>
        <begin position="184"/>
        <end position="240"/>
    </location>
</feature>
<dbReference type="SMART" id="SM00209">
    <property type="entry name" value="TSP1"/>
    <property type="match status" value="1"/>
</dbReference>
<feature type="region of interest" description="Disordered" evidence="1">
    <location>
        <begin position="69"/>
        <end position="101"/>
    </location>
</feature>
<keyword evidence="2" id="KW-1133">Transmembrane helix</keyword>
<feature type="compositionally biased region" description="Basic and acidic residues" evidence="1">
    <location>
        <begin position="200"/>
        <end position="210"/>
    </location>
</feature>
<feature type="region of interest" description="Disordered" evidence="1">
    <location>
        <begin position="298"/>
        <end position="397"/>
    </location>
</feature>
<evidence type="ECO:0000313" key="4">
    <source>
        <dbReference type="Proteomes" id="UP000074247"/>
    </source>
</evidence>
<name>A0A139XP20_TOXGO</name>
<keyword evidence="2" id="KW-0472">Membrane</keyword>
<feature type="region of interest" description="Disordered" evidence="1">
    <location>
        <begin position="1143"/>
        <end position="1167"/>
    </location>
</feature>
<dbReference type="InterPro" id="IPR000884">
    <property type="entry name" value="TSP1_rpt"/>
</dbReference>
<dbReference type="VEuPathDB" id="ToxoDB:TGARI_277910"/>
<dbReference type="PROSITE" id="PS50092">
    <property type="entry name" value="TSP1"/>
    <property type="match status" value="1"/>
</dbReference>
<dbReference type="SUPFAM" id="SSF82895">
    <property type="entry name" value="TSP-1 type 1 repeat"/>
    <property type="match status" value="1"/>
</dbReference>
<dbReference type="OrthoDB" id="6090599at2759"/>